<dbReference type="Pfam" id="PF14159">
    <property type="entry name" value="CAAD"/>
    <property type="match status" value="1"/>
</dbReference>
<dbReference type="InterPro" id="IPR033344">
    <property type="entry name" value="CURT1"/>
</dbReference>
<evidence type="ECO:0000259" key="4">
    <source>
        <dbReference type="Pfam" id="PF14159"/>
    </source>
</evidence>
<proteinExistence type="predicted"/>
<dbReference type="InterPro" id="IPR025564">
    <property type="entry name" value="CAAD_dom"/>
</dbReference>
<feature type="domain" description="Cyanobacterial aminoacyl-tRNA synthetase CAAD" evidence="4">
    <location>
        <begin position="237"/>
        <end position="293"/>
    </location>
</feature>
<reference evidence="5 6" key="1">
    <citation type="submission" date="2018-09" db="EMBL/GenBank/DDBJ databases">
        <title>A high-quality reference genome of wild soybean provides a powerful tool to mine soybean genomes.</title>
        <authorList>
            <person name="Xie M."/>
            <person name="Chung C.Y.L."/>
            <person name="Li M.-W."/>
            <person name="Wong F.-L."/>
            <person name="Chan T.-F."/>
            <person name="Lam H.-M."/>
        </authorList>
    </citation>
    <scope>NUCLEOTIDE SEQUENCE [LARGE SCALE GENOMIC DNA]</scope>
    <source>
        <strain evidence="6">cv. W05</strain>
        <tissue evidence="5">Hypocotyl of etiolated seedlings</tissue>
    </source>
</reference>
<dbReference type="EMBL" id="QZWG01000007">
    <property type="protein sequence ID" value="RZC00937.1"/>
    <property type="molecule type" value="Genomic_DNA"/>
</dbReference>
<evidence type="ECO:0000313" key="5">
    <source>
        <dbReference type="EMBL" id="RZC00937.1"/>
    </source>
</evidence>
<keyword evidence="6" id="KW-1185">Reference proteome</keyword>
<keyword evidence="2" id="KW-0812">Transmembrane</keyword>
<feature type="chain" id="PRO_5019216387" evidence="3">
    <location>
        <begin position="20"/>
        <end position="299"/>
    </location>
</feature>
<dbReference type="Proteomes" id="UP000289340">
    <property type="component" value="Chromosome 7"/>
</dbReference>
<feature type="transmembrane region" description="Helical" evidence="2">
    <location>
        <begin position="250"/>
        <end position="272"/>
    </location>
</feature>
<comment type="subcellular location">
    <subcellularLocation>
        <location evidence="1">Membrane</location>
        <topology evidence="1">Multi-pass membrane protein</topology>
    </subcellularLocation>
</comment>
<comment type="caution">
    <text evidence="5">The sequence shown here is derived from an EMBL/GenBank/DDBJ whole genome shotgun (WGS) entry which is preliminary data.</text>
</comment>
<gene>
    <name evidence="5" type="ORF">D0Y65_016627</name>
</gene>
<organism evidence="5 6">
    <name type="scientific">Glycine soja</name>
    <name type="common">Wild soybean</name>
    <dbReference type="NCBI Taxonomy" id="3848"/>
    <lineage>
        <taxon>Eukaryota</taxon>
        <taxon>Viridiplantae</taxon>
        <taxon>Streptophyta</taxon>
        <taxon>Embryophyta</taxon>
        <taxon>Tracheophyta</taxon>
        <taxon>Spermatophyta</taxon>
        <taxon>Magnoliopsida</taxon>
        <taxon>eudicotyledons</taxon>
        <taxon>Gunneridae</taxon>
        <taxon>Pentapetalae</taxon>
        <taxon>rosids</taxon>
        <taxon>fabids</taxon>
        <taxon>Fabales</taxon>
        <taxon>Fabaceae</taxon>
        <taxon>Papilionoideae</taxon>
        <taxon>50 kb inversion clade</taxon>
        <taxon>NPAAA clade</taxon>
        <taxon>indigoferoid/millettioid clade</taxon>
        <taxon>Phaseoleae</taxon>
        <taxon>Glycine</taxon>
        <taxon>Glycine subgen. Soja</taxon>
    </lineage>
</organism>
<evidence type="ECO:0000256" key="3">
    <source>
        <dbReference type="SAM" id="SignalP"/>
    </source>
</evidence>
<evidence type="ECO:0000313" key="6">
    <source>
        <dbReference type="Proteomes" id="UP000289340"/>
    </source>
</evidence>
<sequence>TFLRWNILWLCLSLILCRSRVIHYNTRGALQMASVVASLPPPLLLPARKSHMGNFPSSPVSLLSVWFLWISRNNASFRNGHFSHARIISEIIGAVSLSGNLSKGVMKNSISDFSMLRAFHISGHLSKAPRILQISWHPPLAGWCKCYTDRTARGSLGIAARGGIYRDFRGSFMGCFSLSLGDGVASLLVAEITGTMEAIELLSRKDGIACGRWNRVSFVVKASGESSESSTTLTVFKSVQNIWDQPEDRLGLIGLGFAAVAAFWASTNLIAAIDKLPLFPTVLELVGIFYSVVSVVLHN</sequence>
<keyword evidence="3" id="KW-0732">Signal</keyword>
<keyword evidence="2" id="KW-1133">Transmembrane helix</keyword>
<dbReference type="GO" id="GO:0009535">
    <property type="term" value="C:chloroplast thylakoid membrane"/>
    <property type="evidence" value="ECO:0007669"/>
    <property type="project" value="TreeGrafter"/>
</dbReference>
<feature type="transmembrane region" description="Helical" evidence="2">
    <location>
        <begin position="278"/>
        <end position="297"/>
    </location>
</feature>
<keyword evidence="2" id="KW-0472">Membrane</keyword>
<feature type="signal peptide" evidence="3">
    <location>
        <begin position="1"/>
        <end position="19"/>
    </location>
</feature>
<evidence type="ECO:0000256" key="1">
    <source>
        <dbReference type="ARBA" id="ARBA00004141"/>
    </source>
</evidence>
<protein>
    <submittedName>
        <fullName evidence="5">Protein CURVATURE THYLAKOID 1C, chloroplastic</fullName>
    </submittedName>
</protein>
<feature type="non-terminal residue" evidence="5">
    <location>
        <position position="1"/>
    </location>
</feature>
<dbReference type="PANTHER" id="PTHR33222:SF3">
    <property type="entry name" value="PROTEIN CURVATURE THYLAKOID 1C, CHLOROPLASTIC"/>
    <property type="match status" value="1"/>
</dbReference>
<name>A0A445JQY5_GLYSO</name>
<dbReference type="AlphaFoldDB" id="A0A445JQY5"/>
<accession>A0A445JQY5</accession>
<dbReference type="PANTHER" id="PTHR33222">
    <property type="match status" value="1"/>
</dbReference>
<evidence type="ECO:0000256" key="2">
    <source>
        <dbReference type="SAM" id="Phobius"/>
    </source>
</evidence>